<comment type="caution">
    <text evidence="3">The sequence shown here is derived from an EMBL/GenBank/DDBJ whole genome shotgun (WGS) entry which is preliminary data.</text>
</comment>
<dbReference type="AlphaFoldDB" id="A0A918VTY1"/>
<dbReference type="RefSeq" id="WP_189403040.1">
    <property type="nucleotide sequence ID" value="NZ_BMXA01000016.1"/>
</dbReference>
<dbReference type="InterPro" id="IPR009057">
    <property type="entry name" value="Homeodomain-like_sf"/>
</dbReference>
<evidence type="ECO:0000313" key="4">
    <source>
        <dbReference type="Proteomes" id="UP000614811"/>
    </source>
</evidence>
<reference evidence="3" key="1">
    <citation type="journal article" date="2014" name="Int. J. Syst. Evol. Microbiol.">
        <title>Complete genome sequence of Corynebacterium casei LMG S-19264T (=DSM 44701T), isolated from a smear-ripened cheese.</title>
        <authorList>
            <consortium name="US DOE Joint Genome Institute (JGI-PGF)"/>
            <person name="Walter F."/>
            <person name="Albersmeier A."/>
            <person name="Kalinowski J."/>
            <person name="Ruckert C."/>
        </authorList>
    </citation>
    <scope>NUCLEOTIDE SEQUENCE</scope>
    <source>
        <strain evidence="3">KCTC 12711</strain>
    </source>
</reference>
<organism evidence="3 4">
    <name type="scientific">Arenicella chitinivorans</name>
    <dbReference type="NCBI Taxonomy" id="1329800"/>
    <lineage>
        <taxon>Bacteria</taxon>
        <taxon>Pseudomonadati</taxon>
        <taxon>Pseudomonadota</taxon>
        <taxon>Gammaproteobacteria</taxon>
        <taxon>Arenicellales</taxon>
        <taxon>Arenicellaceae</taxon>
        <taxon>Arenicella</taxon>
    </lineage>
</organism>
<sequence length="98" mass="11220">MGKGTRYNDEFKQEAVNQVVVHGYSVADVSQRLGISNKSLYDWIKVFSKPKKQRDEDADLRAEVARLKRELKRATEERDILKEAAVFFAGESKNATRS</sequence>
<dbReference type="Proteomes" id="UP000614811">
    <property type="component" value="Unassembled WGS sequence"/>
</dbReference>
<keyword evidence="2" id="KW-0175">Coiled coil</keyword>
<evidence type="ECO:0000256" key="2">
    <source>
        <dbReference type="SAM" id="Coils"/>
    </source>
</evidence>
<dbReference type="InterPro" id="IPR051839">
    <property type="entry name" value="RD_transcriptional_regulator"/>
</dbReference>
<reference evidence="3" key="2">
    <citation type="submission" date="2020-09" db="EMBL/GenBank/DDBJ databases">
        <authorList>
            <person name="Sun Q."/>
            <person name="Kim S."/>
        </authorList>
    </citation>
    <scope>NUCLEOTIDE SEQUENCE</scope>
    <source>
        <strain evidence="3">KCTC 12711</strain>
    </source>
</reference>
<accession>A0A918VTY1</accession>
<evidence type="ECO:0000256" key="1">
    <source>
        <dbReference type="ARBA" id="ARBA00009964"/>
    </source>
</evidence>
<gene>
    <name evidence="3" type="ORF">GCM10008090_35290</name>
</gene>
<evidence type="ECO:0000313" key="3">
    <source>
        <dbReference type="EMBL" id="GHA22550.1"/>
    </source>
</evidence>
<dbReference type="Gene3D" id="1.10.10.60">
    <property type="entry name" value="Homeodomain-like"/>
    <property type="match status" value="1"/>
</dbReference>
<dbReference type="EMBL" id="BMXA01000016">
    <property type="protein sequence ID" value="GHA22550.1"/>
    <property type="molecule type" value="Genomic_DNA"/>
</dbReference>
<dbReference type="SUPFAM" id="SSF46689">
    <property type="entry name" value="Homeodomain-like"/>
    <property type="match status" value="1"/>
</dbReference>
<dbReference type="InterPro" id="IPR002514">
    <property type="entry name" value="Transposase_8"/>
</dbReference>
<dbReference type="GO" id="GO:0003677">
    <property type="term" value="F:DNA binding"/>
    <property type="evidence" value="ECO:0007669"/>
    <property type="project" value="InterPro"/>
</dbReference>
<dbReference type="PANTHER" id="PTHR33215">
    <property type="entry name" value="PROTEIN DISTAL ANTENNA"/>
    <property type="match status" value="1"/>
</dbReference>
<evidence type="ECO:0008006" key="5">
    <source>
        <dbReference type="Google" id="ProtNLM"/>
    </source>
</evidence>
<dbReference type="GO" id="GO:0006313">
    <property type="term" value="P:DNA transposition"/>
    <property type="evidence" value="ECO:0007669"/>
    <property type="project" value="InterPro"/>
</dbReference>
<keyword evidence="4" id="KW-1185">Reference proteome</keyword>
<dbReference type="GO" id="GO:0004803">
    <property type="term" value="F:transposase activity"/>
    <property type="evidence" value="ECO:0007669"/>
    <property type="project" value="InterPro"/>
</dbReference>
<protein>
    <recommendedName>
        <fullName evidence="5">Transposase</fullName>
    </recommendedName>
</protein>
<dbReference type="Pfam" id="PF01527">
    <property type="entry name" value="HTH_Tnp_1"/>
    <property type="match status" value="1"/>
</dbReference>
<dbReference type="PANTHER" id="PTHR33215:SF13">
    <property type="entry name" value="PROTEIN DISTAL ANTENNA"/>
    <property type="match status" value="1"/>
</dbReference>
<proteinExistence type="inferred from homology"/>
<name>A0A918VTY1_9GAMM</name>
<comment type="similarity">
    <text evidence="1">Belongs to the transposase 8 family.</text>
</comment>
<feature type="coiled-coil region" evidence="2">
    <location>
        <begin position="57"/>
        <end position="84"/>
    </location>
</feature>